<dbReference type="EMBL" id="CAJNNW010031769">
    <property type="protein sequence ID" value="CAE8708978.1"/>
    <property type="molecule type" value="Genomic_DNA"/>
</dbReference>
<comment type="caution">
    <text evidence="4">The sequence shown here is derived from an EMBL/GenBank/DDBJ whole genome shotgun (WGS) entry which is preliminary data.</text>
</comment>
<proteinExistence type="predicted"/>
<evidence type="ECO:0000256" key="2">
    <source>
        <dbReference type="ARBA" id="ARBA00023043"/>
    </source>
</evidence>
<organism evidence="4 5">
    <name type="scientific">Polarella glacialis</name>
    <name type="common">Dinoflagellate</name>
    <dbReference type="NCBI Taxonomy" id="89957"/>
    <lineage>
        <taxon>Eukaryota</taxon>
        <taxon>Sar</taxon>
        <taxon>Alveolata</taxon>
        <taxon>Dinophyceae</taxon>
        <taxon>Suessiales</taxon>
        <taxon>Suessiaceae</taxon>
        <taxon>Polarella</taxon>
    </lineage>
</organism>
<dbReference type="SUPFAM" id="SSF48403">
    <property type="entry name" value="Ankyrin repeat"/>
    <property type="match status" value="1"/>
</dbReference>
<feature type="non-terminal residue" evidence="4">
    <location>
        <position position="1"/>
    </location>
</feature>
<dbReference type="PANTHER" id="PTHR24171">
    <property type="entry name" value="ANKYRIN REPEAT DOMAIN-CONTAINING PROTEIN 39-RELATED"/>
    <property type="match status" value="1"/>
</dbReference>
<dbReference type="InterPro" id="IPR036770">
    <property type="entry name" value="Ankyrin_rpt-contain_sf"/>
</dbReference>
<dbReference type="SMART" id="SM00248">
    <property type="entry name" value="ANK"/>
    <property type="match status" value="2"/>
</dbReference>
<dbReference type="Proteomes" id="UP000626109">
    <property type="component" value="Unassembled WGS sequence"/>
</dbReference>
<keyword evidence="2 3" id="KW-0040">ANK repeat</keyword>
<sequence length="145" mass="15293">AEKFQSLQVGTSVIDQGESGIKSELLRKLHEACRSSDLETVRGCLMQGAPVDGRDEHGWAALHYSAAAGSVEVCQLLLSFHADANAVLPDLSTPLMLAAEEAHLPVAKLLLASGALSKCKDEDGFTAAVRCDGSVQAEFKQLVSS</sequence>
<dbReference type="PROSITE" id="PS50297">
    <property type="entry name" value="ANK_REP_REGION"/>
    <property type="match status" value="2"/>
</dbReference>
<evidence type="ECO:0000256" key="1">
    <source>
        <dbReference type="ARBA" id="ARBA00022737"/>
    </source>
</evidence>
<dbReference type="PROSITE" id="PS50088">
    <property type="entry name" value="ANK_REPEAT"/>
    <property type="match status" value="2"/>
</dbReference>
<dbReference type="Gene3D" id="1.25.40.20">
    <property type="entry name" value="Ankyrin repeat-containing domain"/>
    <property type="match status" value="1"/>
</dbReference>
<accession>A0A813KRV5</accession>
<evidence type="ECO:0000313" key="5">
    <source>
        <dbReference type="Proteomes" id="UP000626109"/>
    </source>
</evidence>
<dbReference type="Pfam" id="PF12796">
    <property type="entry name" value="Ank_2"/>
    <property type="match status" value="1"/>
</dbReference>
<evidence type="ECO:0000313" key="4">
    <source>
        <dbReference type="EMBL" id="CAE8708978.1"/>
    </source>
</evidence>
<name>A0A813KRV5_POLGL</name>
<gene>
    <name evidence="4" type="ORF">PGLA2088_LOCUS35206</name>
</gene>
<feature type="repeat" description="ANK" evidence="3">
    <location>
        <begin position="57"/>
        <end position="89"/>
    </location>
</feature>
<protein>
    <submittedName>
        <fullName evidence="4">Uncharacterized protein</fullName>
    </submittedName>
</protein>
<dbReference type="InterPro" id="IPR002110">
    <property type="entry name" value="Ankyrin_rpt"/>
</dbReference>
<feature type="non-terminal residue" evidence="4">
    <location>
        <position position="145"/>
    </location>
</feature>
<reference evidence="4" key="1">
    <citation type="submission" date="2021-02" db="EMBL/GenBank/DDBJ databases">
        <authorList>
            <person name="Dougan E. K."/>
            <person name="Rhodes N."/>
            <person name="Thang M."/>
            <person name="Chan C."/>
        </authorList>
    </citation>
    <scope>NUCLEOTIDE SEQUENCE</scope>
</reference>
<feature type="repeat" description="ANK" evidence="3">
    <location>
        <begin position="90"/>
        <end position="122"/>
    </location>
</feature>
<keyword evidence="1" id="KW-0677">Repeat</keyword>
<evidence type="ECO:0000256" key="3">
    <source>
        <dbReference type="PROSITE-ProRule" id="PRU00023"/>
    </source>
</evidence>
<dbReference type="AlphaFoldDB" id="A0A813KRV5"/>